<proteinExistence type="predicted"/>
<dbReference type="InterPro" id="IPR008168">
    <property type="entry name" value="Cyt_C_IC"/>
</dbReference>
<dbReference type="GO" id="GO:0009055">
    <property type="term" value="F:electron transfer activity"/>
    <property type="evidence" value="ECO:0007669"/>
    <property type="project" value="InterPro"/>
</dbReference>
<dbReference type="GO" id="GO:0020037">
    <property type="term" value="F:heme binding"/>
    <property type="evidence" value="ECO:0007669"/>
    <property type="project" value="InterPro"/>
</dbReference>
<name>A0A521F0I8_9BACT</name>
<dbReference type="AlphaFoldDB" id="A0A521F0I8"/>
<evidence type="ECO:0000313" key="10">
    <source>
        <dbReference type="Proteomes" id="UP000317593"/>
    </source>
</evidence>
<evidence type="ECO:0000256" key="4">
    <source>
        <dbReference type="ARBA" id="ARBA00022982"/>
    </source>
</evidence>
<dbReference type="Pfam" id="PF00034">
    <property type="entry name" value="Cytochrom_C"/>
    <property type="match status" value="1"/>
</dbReference>
<protein>
    <submittedName>
        <fullName evidence="9">Cytochrome c, mono-and diheme variants</fullName>
    </submittedName>
</protein>
<evidence type="ECO:0000256" key="6">
    <source>
        <dbReference type="PROSITE-ProRule" id="PRU00433"/>
    </source>
</evidence>
<accession>A0A521F0I8</accession>
<dbReference type="InterPro" id="IPR036909">
    <property type="entry name" value="Cyt_c-like_dom_sf"/>
</dbReference>
<keyword evidence="5 6" id="KW-0408">Iron</keyword>
<dbReference type="PROSITE" id="PS51257">
    <property type="entry name" value="PROKAR_LIPOPROTEIN"/>
    <property type="match status" value="1"/>
</dbReference>
<dbReference type="PANTHER" id="PTHR35008:SF8">
    <property type="entry name" value="ALCOHOL DEHYDROGENASE CYTOCHROME C SUBUNIT"/>
    <property type="match status" value="1"/>
</dbReference>
<dbReference type="PRINTS" id="PR00605">
    <property type="entry name" value="CYTCHROMECIC"/>
</dbReference>
<evidence type="ECO:0000256" key="5">
    <source>
        <dbReference type="ARBA" id="ARBA00023004"/>
    </source>
</evidence>
<organism evidence="9 10">
    <name type="scientific">Fodinibius sediminis</name>
    <dbReference type="NCBI Taxonomy" id="1214077"/>
    <lineage>
        <taxon>Bacteria</taxon>
        <taxon>Pseudomonadati</taxon>
        <taxon>Balneolota</taxon>
        <taxon>Balneolia</taxon>
        <taxon>Balneolales</taxon>
        <taxon>Balneolaceae</taxon>
        <taxon>Fodinibius</taxon>
    </lineage>
</organism>
<dbReference type="PROSITE" id="PS51007">
    <property type="entry name" value="CYTC"/>
    <property type="match status" value="1"/>
</dbReference>
<keyword evidence="1" id="KW-0813">Transport</keyword>
<reference evidence="9 10" key="1">
    <citation type="submission" date="2017-05" db="EMBL/GenBank/DDBJ databases">
        <authorList>
            <person name="Varghese N."/>
            <person name="Submissions S."/>
        </authorList>
    </citation>
    <scope>NUCLEOTIDE SEQUENCE [LARGE SCALE GENOMIC DNA]</scope>
    <source>
        <strain evidence="9 10">DSM 21194</strain>
    </source>
</reference>
<feature type="domain" description="Cytochrome c" evidence="8">
    <location>
        <begin position="178"/>
        <end position="268"/>
    </location>
</feature>
<dbReference type="InterPro" id="IPR009056">
    <property type="entry name" value="Cyt_c-like_dom"/>
</dbReference>
<evidence type="ECO:0000256" key="7">
    <source>
        <dbReference type="SAM" id="Coils"/>
    </source>
</evidence>
<evidence type="ECO:0000256" key="3">
    <source>
        <dbReference type="ARBA" id="ARBA00022723"/>
    </source>
</evidence>
<evidence type="ECO:0000256" key="1">
    <source>
        <dbReference type="ARBA" id="ARBA00022448"/>
    </source>
</evidence>
<keyword evidence="7" id="KW-0175">Coiled coil</keyword>
<evidence type="ECO:0000256" key="2">
    <source>
        <dbReference type="ARBA" id="ARBA00022617"/>
    </source>
</evidence>
<feature type="coiled-coil region" evidence="7">
    <location>
        <begin position="29"/>
        <end position="56"/>
    </location>
</feature>
<keyword evidence="4" id="KW-0249">Electron transport</keyword>
<sequence length="305" mass="34709">MMNRINIGFFLISIGLLVFLSSCQMGRSNYMSEEQRKELEAAYDSLQANYKMLLTNYEAETDTLPPELQSLYSQMQKMHRDMDVSHRQMMAGNRGRRMQGDNMMAEGMGMHMQGHMTGEWYSQMMGMHDQMARMHQRMGQQNMARMNRRLSDEYGTMRKMVPGLDEPSETPFNEEGDPALLNGKNLYSQNCASCHGSNAKGVSGVFPPLVDSEWVTGDKSIPIRILLHGLQGDIDVQGQTYQGIMPSFKARLSAAEIASILNYLRTRNQGDFSKITQDDVVRVSKDYSNRTRPWTASELQPTIEE</sequence>
<dbReference type="Proteomes" id="UP000317593">
    <property type="component" value="Unassembled WGS sequence"/>
</dbReference>
<gene>
    <name evidence="9" type="ORF">SAMN06265218_12114</name>
</gene>
<keyword evidence="3 6" id="KW-0479">Metal-binding</keyword>
<keyword evidence="10" id="KW-1185">Reference proteome</keyword>
<dbReference type="SUPFAM" id="SSF46626">
    <property type="entry name" value="Cytochrome c"/>
    <property type="match status" value="1"/>
</dbReference>
<dbReference type="InterPro" id="IPR051459">
    <property type="entry name" value="Cytochrome_c-type_DH"/>
</dbReference>
<evidence type="ECO:0000313" key="9">
    <source>
        <dbReference type="EMBL" id="SMO89659.1"/>
    </source>
</evidence>
<dbReference type="EMBL" id="FXTH01000021">
    <property type="protein sequence ID" value="SMO89659.1"/>
    <property type="molecule type" value="Genomic_DNA"/>
</dbReference>
<keyword evidence="2 6" id="KW-0349">Heme</keyword>
<dbReference type="Gene3D" id="1.10.760.10">
    <property type="entry name" value="Cytochrome c-like domain"/>
    <property type="match status" value="1"/>
</dbReference>
<evidence type="ECO:0000259" key="8">
    <source>
        <dbReference type="PROSITE" id="PS51007"/>
    </source>
</evidence>
<dbReference type="PANTHER" id="PTHR35008">
    <property type="entry name" value="BLL4482 PROTEIN-RELATED"/>
    <property type="match status" value="1"/>
</dbReference>
<dbReference type="GO" id="GO:0005506">
    <property type="term" value="F:iron ion binding"/>
    <property type="evidence" value="ECO:0007669"/>
    <property type="project" value="InterPro"/>
</dbReference>